<evidence type="ECO:0000313" key="5">
    <source>
        <dbReference type="Proteomes" id="UP000075609"/>
    </source>
</evidence>
<dbReference type="SUPFAM" id="SSF55874">
    <property type="entry name" value="ATPase domain of HSP90 chaperone/DNA topoisomerase II/histidine kinase"/>
    <property type="match status" value="1"/>
</dbReference>
<dbReference type="EMBL" id="LOBP01000013">
    <property type="protein sequence ID" value="KYN90831.1"/>
    <property type="molecule type" value="Genomic_DNA"/>
</dbReference>
<dbReference type="Gene3D" id="3.30.565.10">
    <property type="entry name" value="Histidine kinase-like ATPase, C-terminal domain"/>
    <property type="match status" value="1"/>
</dbReference>
<evidence type="ECO:0000313" key="3">
    <source>
        <dbReference type="EMBL" id="KYN90831.1"/>
    </source>
</evidence>
<keyword evidence="5" id="KW-1185">Reference proteome</keyword>
<proteinExistence type="predicted"/>
<evidence type="ECO:0000259" key="1">
    <source>
        <dbReference type="Pfam" id="PF13581"/>
    </source>
</evidence>
<dbReference type="InterPro" id="IPR003594">
    <property type="entry name" value="HATPase_dom"/>
</dbReference>
<reference evidence="4" key="1">
    <citation type="submission" date="2015-12" db="EMBL/GenBank/DDBJ databases">
        <authorList>
            <person name="Shamseldin A."/>
            <person name="Moawad H."/>
            <person name="Abd El-Rahim W.M."/>
            <person name="Sadowsky M.J."/>
        </authorList>
    </citation>
    <scope>NUCLEOTIDE SEQUENCE [LARGE SCALE GENOMIC DNA]</scope>
    <source>
        <strain evidence="4">2538-88</strain>
    </source>
</reference>
<evidence type="ECO:0000313" key="4">
    <source>
        <dbReference type="Proteomes" id="UP000075346"/>
    </source>
</evidence>
<sequence length="136" mass="14586">MEAMISSLQTYNIASEADVMSAVMGSFNVARQIGFDDGRVSEISTSVSELAMNIVKYAECGRVELALITNGTSVGLRVTARDSGPGISNVEDALREHFSTGHSLGLGLPGVQRMMDSFVIQTELNKGTIIVTEKWV</sequence>
<feature type="domain" description="Histidine kinase/HSP90-like ATPase" evidence="1">
    <location>
        <begin position="28"/>
        <end position="130"/>
    </location>
</feature>
<dbReference type="InterPro" id="IPR036890">
    <property type="entry name" value="HATPase_C_sf"/>
</dbReference>
<protein>
    <submittedName>
        <fullName evidence="2">Anti-sigma factor</fullName>
    </submittedName>
</protein>
<dbReference type="RefSeq" id="WP_061897686.1">
    <property type="nucleotide sequence ID" value="NZ_CAXYEX010000007.1"/>
</dbReference>
<dbReference type="Proteomes" id="UP000075346">
    <property type="component" value="Unassembled WGS sequence"/>
</dbReference>
<reference evidence="2 5" key="2">
    <citation type="submission" date="2015-12" db="EMBL/GenBank/DDBJ databases">
        <authorList>
            <person name="Tarr C.L."/>
            <person name="Gladney L.M."/>
        </authorList>
    </citation>
    <scope>NUCLEOTIDE SEQUENCE</scope>
    <source>
        <strain evidence="3 5">1048-83</strain>
        <strain evidence="2">2538-88</strain>
    </source>
</reference>
<dbReference type="Pfam" id="PF13581">
    <property type="entry name" value="HATPase_c_2"/>
    <property type="match status" value="1"/>
</dbReference>
<dbReference type="Proteomes" id="UP000075609">
    <property type="component" value="Unassembled WGS sequence"/>
</dbReference>
<name>A0A151KUY5_9VIBR</name>
<dbReference type="CDD" id="cd16934">
    <property type="entry name" value="HATPase_RsbT-like"/>
    <property type="match status" value="1"/>
</dbReference>
<dbReference type="EMBL" id="LOBR01000072">
    <property type="protein sequence ID" value="KYN85111.1"/>
    <property type="molecule type" value="Genomic_DNA"/>
</dbReference>
<evidence type="ECO:0000313" key="2">
    <source>
        <dbReference type="EMBL" id="KYN85111.1"/>
    </source>
</evidence>
<accession>A0A151KUY5</accession>
<organism evidence="2 4">
    <name type="scientific">Vibrio cidicii</name>
    <dbReference type="NCBI Taxonomy" id="1763883"/>
    <lineage>
        <taxon>Bacteria</taxon>
        <taxon>Pseudomonadati</taxon>
        <taxon>Pseudomonadota</taxon>
        <taxon>Gammaproteobacteria</taxon>
        <taxon>Vibrionales</taxon>
        <taxon>Vibrionaceae</taxon>
        <taxon>Vibrio</taxon>
    </lineage>
</organism>
<gene>
    <name evidence="3" type="ORF">ATY35_08335</name>
    <name evidence="2" type="ORF">ATY37_04900</name>
</gene>
<dbReference type="AlphaFoldDB" id="A0A151KUY5"/>
<comment type="caution">
    <text evidence="2">The sequence shown here is derived from an EMBL/GenBank/DDBJ whole genome shotgun (WGS) entry which is preliminary data.</text>
</comment>